<sequence length="582" mass="66084">MSLSTAQQHKTHNMFTAACANFVKTVEPKTLHATPSLDEKDNVKLFQVVKKYKHQRVKFWERKLIFRPSEFQLTDMLVDRKSLNVKQESTDFEQKFNCTEEYFVDGALDIKFGRVQKQELVYTDLIGELCNRQINMEHPYVRQMQIRRNKRNSLYLISGVAFLPDGGEIHRKTVEDAKAKGDPLKVNASAGFGSVIVLAKSTAVAFTVQELEIDRNTGHIGPVNTSAAYDVGGWIGASILGYEEYEDKEDVSVVNTSAAYDVGGWIGASILGYEEYEDKEDVSVDCQLDHAREVFSYLLDLDQEARKIVNTNLLKLMKYPSDLVDIASLLNYVEAGLEVDINVSDLAESLVSPSEVWQYVLQQAEFSVTDDSLNIPKSTERISMFGEFFDAATELEESLLVLVTDLSPSNADNILPVLRYGISKKRGIDWTKMKEKVDYDDTSFNLLKQLNYDMRILSMSPPENVPSCMYALYWFQTTPTLVKTIIFCKSYRCVYQVWSWLVIQLGDTSYDGQHRSYNRVVEMFTSSTTDATKERILNDFRAGRVSVVVATVAFGLGIDIPDVWLVVNWGAPRSILSYWQSR</sequence>
<evidence type="ECO:0000313" key="3">
    <source>
        <dbReference type="Proteomes" id="UP000828390"/>
    </source>
</evidence>
<dbReference type="EMBL" id="JAIWYP010000001">
    <property type="protein sequence ID" value="KAH3896191.1"/>
    <property type="molecule type" value="Genomic_DNA"/>
</dbReference>
<dbReference type="Gene3D" id="3.40.50.300">
    <property type="entry name" value="P-loop containing nucleotide triphosphate hydrolases"/>
    <property type="match status" value="1"/>
</dbReference>
<feature type="domain" description="Helicase C-terminal" evidence="1">
    <location>
        <begin position="476"/>
        <end position="582"/>
    </location>
</feature>
<comment type="caution">
    <text evidence="2">The sequence shown here is derived from an EMBL/GenBank/DDBJ whole genome shotgun (WGS) entry which is preliminary data.</text>
</comment>
<reference evidence="2" key="2">
    <citation type="submission" date="2020-11" db="EMBL/GenBank/DDBJ databases">
        <authorList>
            <person name="McCartney M.A."/>
            <person name="Auch B."/>
            <person name="Kono T."/>
            <person name="Mallez S."/>
            <person name="Becker A."/>
            <person name="Gohl D.M."/>
            <person name="Silverstein K.A.T."/>
            <person name="Koren S."/>
            <person name="Bechman K.B."/>
            <person name="Herman A."/>
            <person name="Abrahante J.E."/>
            <person name="Garbe J."/>
        </authorList>
    </citation>
    <scope>NUCLEOTIDE SEQUENCE</scope>
    <source>
        <strain evidence="2">Duluth1</strain>
        <tissue evidence="2">Whole animal</tissue>
    </source>
</reference>
<dbReference type="AlphaFoldDB" id="A0A9D4S904"/>
<dbReference type="GO" id="GO:0005737">
    <property type="term" value="C:cytoplasm"/>
    <property type="evidence" value="ECO:0007669"/>
    <property type="project" value="TreeGrafter"/>
</dbReference>
<protein>
    <recommendedName>
        <fullName evidence="1">Helicase C-terminal domain-containing protein</fullName>
    </recommendedName>
</protein>
<dbReference type="GO" id="GO:0012501">
    <property type="term" value="P:programmed cell death"/>
    <property type="evidence" value="ECO:0007669"/>
    <property type="project" value="InterPro"/>
</dbReference>
<dbReference type="Pfam" id="PF00271">
    <property type="entry name" value="Helicase_C"/>
    <property type="match status" value="1"/>
</dbReference>
<reference evidence="2" key="1">
    <citation type="journal article" date="2019" name="bioRxiv">
        <title>The Genome of the Zebra Mussel, Dreissena polymorpha: A Resource for Invasive Species Research.</title>
        <authorList>
            <person name="McCartney M.A."/>
            <person name="Auch B."/>
            <person name="Kono T."/>
            <person name="Mallez S."/>
            <person name="Zhang Y."/>
            <person name="Obille A."/>
            <person name="Becker A."/>
            <person name="Abrahante J.E."/>
            <person name="Garbe J."/>
            <person name="Badalamenti J.P."/>
            <person name="Herman A."/>
            <person name="Mangelson H."/>
            <person name="Liachko I."/>
            <person name="Sullivan S."/>
            <person name="Sone E.D."/>
            <person name="Koren S."/>
            <person name="Silverstein K.A.T."/>
            <person name="Beckman K.B."/>
            <person name="Gohl D.M."/>
        </authorList>
    </citation>
    <scope>NUCLEOTIDE SEQUENCE</scope>
    <source>
        <strain evidence="2">Duluth1</strain>
        <tissue evidence="2">Whole animal</tissue>
    </source>
</reference>
<accession>A0A9D4S904</accession>
<dbReference type="InterPro" id="IPR001650">
    <property type="entry name" value="Helicase_C-like"/>
</dbReference>
<dbReference type="PROSITE" id="PS51194">
    <property type="entry name" value="HELICASE_CTER"/>
    <property type="match status" value="1"/>
</dbReference>
<dbReference type="InterPro" id="IPR042377">
    <property type="entry name" value="GSDME"/>
</dbReference>
<evidence type="ECO:0000313" key="2">
    <source>
        <dbReference type="EMBL" id="KAH3896191.1"/>
    </source>
</evidence>
<dbReference type="PANTHER" id="PTHR15207">
    <property type="entry name" value="NONSYNDROMIC HEARING IMPAIRMENT PROTEIN"/>
    <property type="match status" value="1"/>
</dbReference>
<dbReference type="Proteomes" id="UP000828390">
    <property type="component" value="Unassembled WGS sequence"/>
</dbReference>
<evidence type="ECO:0000259" key="1">
    <source>
        <dbReference type="PROSITE" id="PS51194"/>
    </source>
</evidence>
<gene>
    <name evidence="2" type="ORF">DPMN_020364</name>
</gene>
<organism evidence="2 3">
    <name type="scientific">Dreissena polymorpha</name>
    <name type="common">Zebra mussel</name>
    <name type="synonym">Mytilus polymorpha</name>
    <dbReference type="NCBI Taxonomy" id="45954"/>
    <lineage>
        <taxon>Eukaryota</taxon>
        <taxon>Metazoa</taxon>
        <taxon>Spiralia</taxon>
        <taxon>Lophotrochozoa</taxon>
        <taxon>Mollusca</taxon>
        <taxon>Bivalvia</taxon>
        <taxon>Autobranchia</taxon>
        <taxon>Heteroconchia</taxon>
        <taxon>Euheterodonta</taxon>
        <taxon>Imparidentia</taxon>
        <taxon>Neoheterodontei</taxon>
        <taxon>Myida</taxon>
        <taxon>Dreissenoidea</taxon>
        <taxon>Dreissenidae</taxon>
        <taxon>Dreissena</taxon>
    </lineage>
</organism>
<dbReference type="InterPro" id="IPR027417">
    <property type="entry name" value="P-loop_NTPase"/>
</dbReference>
<keyword evidence="3" id="KW-1185">Reference proteome</keyword>
<dbReference type="PANTHER" id="PTHR15207:SF3">
    <property type="entry name" value="DEAFNESS, AUTOSOMAL DOMINANT 5-RELATED"/>
    <property type="match status" value="1"/>
</dbReference>
<dbReference type="SUPFAM" id="SSF52540">
    <property type="entry name" value="P-loop containing nucleoside triphosphate hydrolases"/>
    <property type="match status" value="1"/>
</dbReference>
<proteinExistence type="predicted"/>
<name>A0A9D4S904_DREPO</name>
<dbReference type="SMART" id="SM00490">
    <property type="entry name" value="HELICc"/>
    <property type="match status" value="1"/>
</dbReference>